<dbReference type="InterPro" id="IPR011004">
    <property type="entry name" value="Trimer_LpxA-like_sf"/>
</dbReference>
<dbReference type="InterPro" id="IPR027777">
    <property type="entry name" value="DCTN6"/>
</dbReference>
<comment type="subcellular location">
    <subcellularLocation>
        <location evidence="1">Cytoplasm</location>
        <location evidence="1">Cytoskeleton</location>
    </subcellularLocation>
</comment>
<evidence type="ECO:0000313" key="8">
    <source>
        <dbReference type="Proteomes" id="UP000274756"/>
    </source>
</evidence>
<evidence type="ECO:0000256" key="1">
    <source>
        <dbReference type="ARBA" id="ARBA00004245"/>
    </source>
</evidence>
<evidence type="ECO:0000256" key="6">
    <source>
        <dbReference type="ARBA" id="ARBA00034687"/>
    </source>
</evidence>
<reference evidence="7 8" key="1">
    <citation type="submission" date="2018-11" db="EMBL/GenBank/DDBJ databases">
        <authorList>
            <consortium name="Pathogen Informatics"/>
        </authorList>
    </citation>
    <scope>NUCLEOTIDE SEQUENCE [LARGE SCALE GENOMIC DNA]</scope>
</reference>
<dbReference type="Proteomes" id="UP000274756">
    <property type="component" value="Unassembled WGS sequence"/>
</dbReference>
<keyword evidence="5" id="KW-0206">Cytoskeleton</keyword>
<accession>A0A3P7SN31</accession>
<sequence length="163" mass="17535">MSKLREICAELDEKPITIAPGAVVCKEASLHGTITIGSGTIVHPTAVIRATNGPIVIGENNNVEETAVIENLCANGETLYIGRDNVFEIESVMQASRVGDNNIFGVRSRVGPNTIVTNGCFIGTKCSAVMTETLPENMVIYGETNIRRIASDPPQVLFSYLRI</sequence>
<dbReference type="CDD" id="cd04646">
    <property type="entry name" value="LbH_Dynactin_6"/>
    <property type="match status" value="1"/>
</dbReference>
<keyword evidence="8" id="KW-1185">Reference proteome</keyword>
<comment type="function">
    <text evidence="6">Part of the dynactin complex that activates the molecular motor dynein for ultra-processive transport along microtubules.</text>
</comment>
<keyword evidence="4" id="KW-0963">Cytoplasm</keyword>
<dbReference type="AlphaFoldDB" id="A0A3P7SN31"/>
<organism evidence="7 8">
    <name type="scientific">Dracunculus medinensis</name>
    <name type="common">Guinea worm</name>
    <dbReference type="NCBI Taxonomy" id="318479"/>
    <lineage>
        <taxon>Eukaryota</taxon>
        <taxon>Metazoa</taxon>
        <taxon>Ecdysozoa</taxon>
        <taxon>Nematoda</taxon>
        <taxon>Chromadorea</taxon>
        <taxon>Rhabditida</taxon>
        <taxon>Spirurina</taxon>
        <taxon>Dracunculoidea</taxon>
        <taxon>Dracunculidae</taxon>
        <taxon>Dracunculus</taxon>
    </lineage>
</organism>
<dbReference type="SUPFAM" id="SSF51161">
    <property type="entry name" value="Trimeric LpxA-like enzymes"/>
    <property type="match status" value="1"/>
</dbReference>
<evidence type="ECO:0000313" key="7">
    <source>
        <dbReference type="EMBL" id="VDN56426.1"/>
    </source>
</evidence>
<dbReference type="STRING" id="318479.A0A3P7SN31"/>
<gene>
    <name evidence="7" type="ORF">DME_LOCUS6399</name>
</gene>
<dbReference type="GO" id="GO:0005869">
    <property type="term" value="C:dynactin complex"/>
    <property type="evidence" value="ECO:0007669"/>
    <property type="project" value="InterPro"/>
</dbReference>
<dbReference type="GO" id="GO:0007052">
    <property type="term" value="P:mitotic spindle organization"/>
    <property type="evidence" value="ECO:0007669"/>
    <property type="project" value="TreeGrafter"/>
</dbReference>
<evidence type="ECO:0000256" key="2">
    <source>
        <dbReference type="ARBA" id="ARBA00007719"/>
    </source>
</evidence>
<dbReference type="PANTHER" id="PTHR13072:SF0">
    <property type="entry name" value="DYNACTIN SUBUNIT 6"/>
    <property type="match status" value="1"/>
</dbReference>
<dbReference type="GO" id="GO:0070840">
    <property type="term" value="F:dynein complex binding"/>
    <property type="evidence" value="ECO:0007669"/>
    <property type="project" value="TreeGrafter"/>
</dbReference>
<dbReference type="EMBL" id="UYYG01001155">
    <property type="protein sequence ID" value="VDN56426.1"/>
    <property type="molecule type" value="Genomic_DNA"/>
</dbReference>
<dbReference type="Gene3D" id="2.160.10.10">
    <property type="entry name" value="Hexapeptide repeat proteins"/>
    <property type="match status" value="1"/>
</dbReference>
<evidence type="ECO:0000256" key="4">
    <source>
        <dbReference type="ARBA" id="ARBA00022490"/>
    </source>
</evidence>
<protein>
    <recommendedName>
        <fullName evidence="3">Dynactin subunit 6</fullName>
    </recommendedName>
</protein>
<dbReference type="OrthoDB" id="2355at2759"/>
<evidence type="ECO:0000256" key="5">
    <source>
        <dbReference type="ARBA" id="ARBA00023212"/>
    </source>
</evidence>
<proteinExistence type="inferred from homology"/>
<dbReference type="PANTHER" id="PTHR13072">
    <property type="entry name" value="DYNACTIN 6"/>
    <property type="match status" value="1"/>
</dbReference>
<comment type="similarity">
    <text evidence="2">Belongs to the dynactin subunits 5/6 family. Dynactin subunit 6 subfamily.</text>
</comment>
<name>A0A3P7SN31_DRAME</name>
<evidence type="ECO:0000256" key="3">
    <source>
        <dbReference type="ARBA" id="ARBA00016573"/>
    </source>
</evidence>